<dbReference type="Gene3D" id="2.40.420.20">
    <property type="match status" value="1"/>
</dbReference>
<evidence type="ECO:0000259" key="6">
    <source>
        <dbReference type="Pfam" id="PF25989"/>
    </source>
</evidence>
<dbReference type="InterPro" id="IPR058637">
    <property type="entry name" value="YknX-like_C"/>
</dbReference>
<dbReference type="Pfam" id="PF25954">
    <property type="entry name" value="Beta-barrel_RND_2"/>
    <property type="match status" value="1"/>
</dbReference>
<feature type="signal peptide" evidence="3">
    <location>
        <begin position="1"/>
        <end position="18"/>
    </location>
</feature>
<evidence type="ECO:0000259" key="4">
    <source>
        <dbReference type="Pfam" id="PF25954"/>
    </source>
</evidence>
<dbReference type="OrthoDB" id="1725043at2"/>
<dbReference type="PATRIC" id="fig|84022.6.peg.162"/>
<name>A0A0G3W757_9CLOT</name>
<feature type="coiled-coil region" evidence="2">
    <location>
        <begin position="105"/>
        <end position="210"/>
    </location>
</feature>
<sequence length="403" mass="44020">MMKKVICALLLTMFLAIALVGCRGKEEPVATTPEEVYVPVEVEKAETKFIGNNITLNGKIHANDEAVVLPKVPGRVTAVNVKLGDYVHRDSVLFTIDQKDILRNIEQTQQSINLAQKSVDQAENSITTAQINYNSIKENIENAEVNLQRTRELFEAGAAPKTQLEQAELAASRRPLEVAESQIRQAEIGYQQALNQLAQAEITHQQAQSALEDTVVRAPMSGVISSLNIIAGELASGAQPLATIADIDKVYIKVDVTENIVNTLYTGQKVSVDIPAALEEAVEGRIDFISPTVDNNTRLYIVKVYINNKDRKIRTGMSASMALDLDSRDNVMVINRRAVLDKEGDSIVFIVEGDHAVEKQVSLGMSTASEVEVVEGLQEGDQVIVKGQQYVADGERVKIVGGE</sequence>
<dbReference type="GO" id="GO:0015562">
    <property type="term" value="F:efflux transmembrane transporter activity"/>
    <property type="evidence" value="ECO:0007669"/>
    <property type="project" value="InterPro"/>
</dbReference>
<dbReference type="InterPro" id="IPR006143">
    <property type="entry name" value="RND_pump_MFP"/>
</dbReference>
<dbReference type="InterPro" id="IPR058792">
    <property type="entry name" value="Beta-barrel_RND_2"/>
</dbReference>
<dbReference type="PANTHER" id="PTHR30469:SF15">
    <property type="entry name" value="HLYD FAMILY OF SECRETION PROTEINS"/>
    <property type="match status" value="1"/>
</dbReference>
<dbReference type="Gene3D" id="2.40.50.100">
    <property type="match status" value="1"/>
</dbReference>
<dbReference type="NCBIfam" id="TIGR01730">
    <property type="entry name" value="RND_mfp"/>
    <property type="match status" value="1"/>
</dbReference>
<dbReference type="InterPro" id="IPR058647">
    <property type="entry name" value="BSH_CzcB-like"/>
</dbReference>
<dbReference type="PANTHER" id="PTHR30469">
    <property type="entry name" value="MULTIDRUG RESISTANCE PROTEIN MDTA"/>
    <property type="match status" value="1"/>
</dbReference>
<feature type="chain" id="PRO_5039185664" evidence="3">
    <location>
        <begin position="19"/>
        <end position="403"/>
    </location>
</feature>
<keyword evidence="3" id="KW-0732">Signal</keyword>
<dbReference type="Pfam" id="PF25973">
    <property type="entry name" value="BSH_CzcB"/>
    <property type="match status" value="1"/>
</dbReference>
<evidence type="ECO:0000256" key="1">
    <source>
        <dbReference type="ARBA" id="ARBA00009477"/>
    </source>
</evidence>
<dbReference type="EMBL" id="CP009687">
    <property type="protein sequence ID" value="AKL93680.1"/>
    <property type="molecule type" value="Genomic_DNA"/>
</dbReference>
<dbReference type="PROSITE" id="PS51257">
    <property type="entry name" value="PROKAR_LIPOPROTEIN"/>
    <property type="match status" value="1"/>
</dbReference>
<feature type="domain" description="CzcB-like barrel-sandwich hybrid" evidence="5">
    <location>
        <begin position="66"/>
        <end position="246"/>
    </location>
</feature>
<dbReference type="FunFam" id="2.40.30.170:FF:000010">
    <property type="entry name" value="Efflux RND transporter periplasmic adaptor subunit"/>
    <property type="match status" value="1"/>
</dbReference>
<reference evidence="7 8" key="1">
    <citation type="submission" date="2014-10" db="EMBL/GenBank/DDBJ databases">
        <title>Genome sequence of Clostridium aceticum DSM 1496.</title>
        <authorList>
            <person name="Poehlein A."/>
            <person name="Schiel-Bengelsdorf B."/>
            <person name="Gottschalk G."/>
            <person name="Duerre P."/>
            <person name="Daniel R."/>
        </authorList>
    </citation>
    <scope>NUCLEOTIDE SEQUENCE [LARGE SCALE GENOMIC DNA]</scope>
    <source>
        <strain evidence="7 8">DSM 1496</strain>
    </source>
</reference>
<evidence type="ECO:0000313" key="7">
    <source>
        <dbReference type="EMBL" id="AKL93680.1"/>
    </source>
</evidence>
<evidence type="ECO:0000259" key="5">
    <source>
        <dbReference type="Pfam" id="PF25973"/>
    </source>
</evidence>
<evidence type="ECO:0000313" key="8">
    <source>
        <dbReference type="Proteomes" id="UP000035704"/>
    </source>
</evidence>
<gene>
    <name evidence="7" type="ORF">CACET_c01640</name>
</gene>
<dbReference type="AlphaFoldDB" id="A0A0G3W757"/>
<evidence type="ECO:0000256" key="3">
    <source>
        <dbReference type="SAM" id="SignalP"/>
    </source>
</evidence>
<dbReference type="GO" id="GO:1990281">
    <property type="term" value="C:efflux pump complex"/>
    <property type="evidence" value="ECO:0007669"/>
    <property type="project" value="TreeGrafter"/>
</dbReference>
<organism evidence="7 8">
    <name type="scientific">Clostridium aceticum</name>
    <dbReference type="NCBI Taxonomy" id="84022"/>
    <lineage>
        <taxon>Bacteria</taxon>
        <taxon>Bacillati</taxon>
        <taxon>Bacillota</taxon>
        <taxon>Clostridia</taxon>
        <taxon>Eubacteriales</taxon>
        <taxon>Clostridiaceae</taxon>
        <taxon>Clostridium</taxon>
    </lineage>
</organism>
<dbReference type="SUPFAM" id="SSF111369">
    <property type="entry name" value="HlyD-like secretion proteins"/>
    <property type="match status" value="1"/>
</dbReference>
<dbReference type="Pfam" id="PF25989">
    <property type="entry name" value="YknX_C"/>
    <property type="match status" value="1"/>
</dbReference>
<dbReference type="RefSeq" id="WP_052661582.1">
    <property type="nucleotide sequence ID" value="NZ_CP009687.1"/>
</dbReference>
<dbReference type="Gene3D" id="2.40.30.170">
    <property type="match status" value="1"/>
</dbReference>
<feature type="domain" description="CusB-like beta-barrel" evidence="4">
    <location>
        <begin position="249"/>
        <end position="324"/>
    </location>
</feature>
<dbReference type="Proteomes" id="UP000035704">
    <property type="component" value="Chromosome"/>
</dbReference>
<protein>
    <submittedName>
        <fullName evidence="7">Efflux transporter, RND family, MFP subunit</fullName>
    </submittedName>
</protein>
<keyword evidence="8" id="KW-1185">Reference proteome</keyword>
<dbReference type="STRING" id="84022.CACET_c01640"/>
<accession>A0A0G3W757</accession>
<feature type="domain" description="YknX-like C-terminal permuted SH3-like" evidence="6">
    <location>
        <begin position="336"/>
        <end position="399"/>
    </location>
</feature>
<proteinExistence type="inferred from homology"/>
<evidence type="ECO:0000256" key="2">
    <source>
        <dbReference type="SAM" id="Coils"/>
    </source>
</evidence>
<dbReference type="KEGG" id="cace:CACET_c01640"/>
<dbReference type="Gene3D" id="1.10.287.470">
    <property type="entry name" value="Helix hairpin bin"/>
    <property type="match status" value="1"/>
</dbReference>
<comment type="similarity">
    <text evidence="1">Belongs to the membrane fusion protein (MFP) (TC 8.A.1) family.</text>
</comment>
<keyword evidence="2" id="KW-0175">Coiled coil</keyword>